<feature type="compositionally biased region" description="Basic and acidic residues" evidence="7">
    <location>
        <begin position="152"/>
        <end position="172"/>
    </location>
</feature>
<feature type="region of interest" description="Disordered" evidence="7">
    <location>
        <begin position="98"/>
        <end position="172"/>
    </location>
</feature>
<evidence type="ECO:0000256" key="2">
    <source>
        <dbReference type="ARBA" id="ARBA00022517"/>
    </source>
</evidence>
<keyword evidence="5 9" id="KW-0687">Ribonucleoprotein</keyword>
<name>A0ABM0QEI2_GALVR</name>
<keyword evidence="2" id="KW-0690">Ribosome biogenesis</keyword>
<proteinExistence type="inferred from homology"/>
<organism evidence="8 9">
    <name type="scientific">Galeopterus variegatus</name>
    <name type="common">Malayan flying lemur</name>
    <name type="synonym">Cynocephalus variegatus</name>
    <dbReference type="NCBI Taxonomy" id="482537"/>
    <lineage>
        <taxon>Eukaryota</taxon>
        <taxon>Metazoa</taxon>
        <taxon>Chordata</taxon>
        <taxon>Craniata</taxon>
        <taxon>Vertebrata</taxon>
        <taxon>Euteleostomi</taxon>
        <taxon>Mammalia</taxon>
        <taxon>Eutheria</taxon>
        <taxon>Euarchontoglires</taxon>
        <taxon>Dermoptera</taxon>
        <taxon>Cynocephalidae</taxon>
        <taxon>Galeopterus</taxon>
    </lineage>
</organism>
<accession>A0ABM0QEI2</accession>
<feature type="compositionally biased region" description="Basic residues" evidence="7">
    <location>
        <begin position="113"/>
        <end position="126"/>
    </location>
</feature>
<protein>
    <submittedName>
        <fullName evidence="9">U3 small nucleolar ribonucleoprotein protein MPP10</fullName>
    </submittedName>
</protein>
<keyword evidence="4" id="KW-0539">Nucleus</keyword>
<dbReference type="Proteomes" id="UP000694923">
    <property type="component" value="Unplaced"/>
</dbReference>
<evidence type="ECO:0000256" key="3">
    <source>
        <dbReference type="ARBA" id="ARBA00022552"/>
    </source>
</evidence>
<sequence>MAPCCSPPCCFYDFIRELNHPHKCVLSKSEFQVLKSSVSKDFWNVGLGRGWPCSPPPPLHSAHRCAARSLLSQRPELLWAGLTNRSVVLFSQEKNKAGDVKTAGEKTATDKKRERRKKKHQKRMKIKQKEKQRKLLEKSNPDQAGKHSKAAASEKLKELTKTGKVSLLKDKGKDKALKSSRAFFSKLQDQVKMQINDVKRTEKKKKKRQDISIHKLKL</sequence>
<keyword evidence="8" id="KW-1185">Reference proteome</keyword>
<feature type="compositionally biased region" description="Basic and acidic residues" evidence="7">
    <location>
        <begin position="98"/>
        <end position="112"/>
    </location>
</feature>
<evidence type="ECO:0000313" key="9">
    <source>
        <dbReference type="RefSeq" id="XP_008566773.1"/>
    </source>
</evidence>
<dbReference type="PANTHER" id="PTHR17039">
    <property type="entry name" value="U3 SMALL NUCLEOLAR RIBONUCLEOPROTEIN PROTEIN MPP10"/>
    <property type="match status" value="1"/>
</dbReference>
<gene>
    <name evidence="9" type="primary">MPHOSPH10</name>
</gene>
<evidence type="ECO:0000256" key="4">
    <source>
        <dbReference type="ARBA" id="ARBA00023242"/>
    </source>
</evidence>
<feature type="compositionally biased region" description="Basic and acidic residues" evidence="7">
    <location>
        <begin position="127"/>
        <end position="140"/>
    </location>
</feature>
<dbReference type="GeneID" id="103587136"/>
<feature type="compositionally biased region" description="Basic and acidic residues" evidence="7">
    <location>
        <begin position="209"/>
        <end position="218"/>
    </location>
</feature>
<reference evidence="9" key="1">
    <citation type="submission" date="2025-08" db="UniProtKB">
        <authorList>
            <consortium name="RefSeq"/>
        </authorList>
    </citation>
    <scope>IDENTIFICATION</scope>
</reference>
<dbReference type="InterPro" id="IPR012173">
    <property type="entry name" value="Mpp10"/>
</dbReference>
<evidence type="ECO:0000256" key="5">
    <source>
        <dbReference type="ARBA" id="ARBA00023274"/>
    </source>
</evidence>
<comment type="subcellular location">
    <subcellularLocation>
        <location evidence="1">Nucleus</location>
        <location evidence="1">Nucleolus</location>
    </subcellularLocation>
</comment>
<feature type="region of interest" description="Disordered" evidence="7">
    <location>
        <begin position="195"/>
        <end position="218"/>
    </location>
</feature>
<evidence type="ECO:0000256" key="6">
    <source>
        <dbReference type="ARBA" id="ARBA00029455"/>
    </source>
</evidence>
<comment type="similarity">
    <text evidence="6">Belongs to the MPP10 family.</text>
</comment>
<evidence type="ECO:0000313" key="8">
    <source>
        <dbReference type="Proteomes" id="UP000694923"/>
    </source>
</evidence>
<evidence type="ECO:0000256" key="7">
    <source>
        <dbReference type="SAM" id="MobiDB-lite"/>
    </source>
</evidence>
<dbReference type="GO" id="GO:1990904">
    <property type="term" value="C:ribonucleoprotein complex"/>
    <property type="evidence" value="ECO:0007669"/>
    <property type="project" value="UniProtKB-KW"/>
</dbReference>
<dbReference type="PANTHER" id="PTHR17039:SF0">
    <property type="entry name" value="U3 SMALL NUCLEOLAR RIBONUCLEOPROTEIN PROTEIN MPP10"/>
    <property type="match status" value="1"/>
</dbReference>
<evidence type="ECO:0000256" key="1">
    <source>
        <dbReference type="ARBA" id="ARBA00004604"/>
    </source>
</evidence>
<keyword evidence="3" id="KW-0698">rRNA processing</keyword>
<dbReference type="RefSeq" id="XP_008566773.1">
    <property type="nucleotide sequence ID" value="XM_008568551.1"/>
</dbReference>